<sequence length="56" mass="6550">MNKTKNVKIFTLIFMMFFNIIIMSFLFNSNKSSTLDNMDVFERREPTNLDVGAINP</sequence>
<feature type="transmembrane region" description="Helical" evidence="1">
    <location>
        <begin position="7"/>
        <end position="27"/>
    </location>
</feature>
<evidence type="ECO:0000313" key="2">
    <source>
        <dbReference type="EMBL" id="KKN30223.1"/>
    </source>
</evidence>
<accession>A0A0F9SLS0</accession>
<proteinExistence type="predicted"/>
<protein>
    <submittedName>
        <fullName evidence="2">Uncharacterized protein</fullName>
    </submittedName>
</protein>
<name>A0A0F9SLS0_9ZZZZ</name>
<evidence type="ECO:0000256" key="1">
    <source>
        <dbReference type="SAM" id="Phobius"/>
    </source>
</evidence>
<organism evidence="2">
    <name type="scientific">marine sediment metagenome</name>
    <dbReference type="NCBI Taxonomy" id="412755"/>
    <lineage>
        <taxon>unclassified sequences</taxon>
        <taxon>metagenomes</taxon>
        <taxon>ecological metagenomes</taxon>
    </lineage>
</organism>
<keyword evidence="1" id="KW-0812">Transmembrane</keyword>
<dbReference type="EMBL" id="LAZR01002424">
    <property type="protein sequence ID" value="KKN30223.1"/>
    <property type="molecule type" value="Genomic_DNA"/>
</dbReference>
<dbReference type="AlphaFoldDB" id="A0A0F9SLS0"/>
<keyword evidence="1" id="KW-1133">Transmembrane helix</keyword>
<feature type="non-terminal residue" evidence="2">
    <location>
        <position position="56"/>
    </location>
</feature>
<reference evidence="2" key="1">
    <citation type="journal article" date="2015" name="Nature">
        <title>Complex archaea that bridge the gap between prokaryotes and eukaryotes.</title>
        <authorList>
            <person name="Spang A."/>
            <person name="Saw J.H."/>
            <person name="Jorgensen S.L."/>
            <person name="Zaremba-Niedzwiedzka K."/>
            <person name="Martijn J."/>
            <person name="Lind A.E."/>
            <person name="van Eijk R."/>
            <person name="Schleper C."/>
            <person name="Guy L."/>
            <person name="Ettema T.J."/>
        </authorList>
    </citation>
    <scope>NUCLEOTIDE SEQUENCE</scope>
</reference>
<gene>
    <name evidence="2" type="ORF">LCGC14_0836060</name>
</gene>
<comment type="caution">
    <text evidence="2">The sequence shown here is derived from an EMBL/GenBank/DDBJ whole genome shotgun (WGS) entry which is preliminary data.</text>
</comment>
<keyword evidence="1" id="KW-0472">Membrane</keyword>